<evidence type="ECO:0000313" key="6">
    <source>
        <dbReference type="EMBL" id="RDY23111.1"/>
    </source>
</evidence>
<evidence type="ECO:0000256" key="1">
    <source>
        <dbReference type="ARBA" id="ARBA00007074"/>
    </source>
</evidence>
<evidence type="ECO:0000256" key="2">
    <source>
        <dbReference type="ARBA" id="ARBA00022670"/>
    </source>
</evidence>
<dbReference type="SUPFAM" id="SSF54001">
    <property type="entry name" value="Cysteine proteinases"/>
    <property type="match status" value="1"/>
</dbReference>
<dbReference type="InterPro" id="IPR051202">
    <property type="entry name" value="Peptidase_C40"/>
</dbReference>
<dbReference type="Pfam" id="PF00877">
    <property type="entry name" value="NLPC_P60"/>
    <property type="match status" value="1"/>
</dbReference>
<dbReference type="GO" id="GO:0008234">
    <property type="term" value="F:cysteine-type peptidase activity"/>
    <property type="evidence" value="ECO:0007669"/>
    <property type="project" value="UniProtKB-KW"/>
</dbReference>
<sequence length="238" mass="26294">MSFMDSRQLVTITLLNALKNTNVNSSTSRVSNNNSINNLDFSKILLNTITGSSNTNCCPIHGTSSNNNYSNLTSNTSNSELDNVLGYINNMKLEDTKKPKEISTSETSTISSTMNKTTKNKITELLNKQLGKDYVWGATGPNNFDCSGLTQYIYKNALNKDIPRVSYEQAKVGKAVDKKDLQVGDLLFFDTMNKGRISHVGMYVGNDEFIHAANPKDGVIKSKLSGYYSTKFKGARRP</sequence>
<keyword evidence="3" id="KW-0378">Hydrolase</keyword>
<dbReference type="GO" id="GO:0006508">
    <property type="term" value="P:proteolysis"/>
    <property type="evidence" value="ECO:0007669"/>
    <property type="project" value="UniProtKB-KW"/>
</dbReference>
<dbReference type="AlphaFoldDB" id="A0A371IRK8"/>
<dbReference type="EMBL" id="NOJZ02000018">
    <property type="protein sequence ID" value="RDY23111.1"/>
    <property type="molecule type" value="Genomic_DNA"/>
</dbReference>
<comment type="similarity">
    <text evidence="1">Belongs to the peptidase C40 family.</text>
</comment>
<comment type="caution">
    <text evidence="6">The sequence shown here is derived from an EMBL/GenBank/DDBJ whole genome shotgun (WGS) entry which is preliminary data.</text>
</comment>
<dbReference type="PANTHER" id="PTHR47053">
    <property type="entry name" value="MUREIN DD-ENDOPEPTIDASE MEPH-RELATED"/>
    <property type="match status" value="1"/>
</dbReference>
<evidence type="ECO:0000259" key="5">
    <source>
        <dbReference type="PROSITE" id="PS51935"/>
    </source>
</evidence>
<evidence type="ECO:0000256" key="3">
    <source>
        <dbReference type="ARBA" id="ARBA00022801"/>
    </source>
</evidence>
<feature type="domain" description="NlpC/P60" evidence="5">
    <location>
        <begin position="116"/>
        <end position="238"/>
    </location>
</feature>
<dbReference type="PROSITE" id="PS51935">
    <property type="entry name" value="NLPC_P60"/>
    <property type="match status" value="1"/>
</dbReference>
<keyword evidence="2" id="KW-0645">Protease</keyword>
<reference evidence="6 7" key="1">
    <citation type="journal article" date="2017" name="Genome Announc.">
        <title>Draft Genome Sequence of Romboutsia maritimum sp. nov. Strain CCRI-22766(T), Isolated from Coastal Estuarine Mud.</title>
        <authorList>
            <person name="Maheux A.F."/>
            <person name="Boudreau D.K."/>
            <person name="Berube E."/>
            <person name="Boissinot M."/>
            <person name="Raymond F."/>
            <person name="Brodeur S."/>
            <person name="Corbeil J."/>
            <person name="Brightwell G."/>
            <person name="Broda D."/>
            <person name="Omar R.F."/>
            <person name="Bergeron M.G."/>
        </authorList>
    </citation>
    <scope>NUCLEOTIDE SEQUENCE [LARGE SCALE GENOMIC DNA]</scope>
    <source>
        <strain evidence="6 7">CCRI-22766</strain>
    </source>
</reference>
<dbReference type="OrthoDB" id="9808890at2"/>
<name>A0A371IRK8_9FIRM</name>
<gene>
    <name evidence="6" type="ORF">CHF27_009710</name>
</gene>
<keyword evidence="7" id="KW-1185">Reference proteome</keyword>
<dbReference type="InterPro" id="IPR038765">
    <property type="entry name" value="Papain-like_cys_pep_sf"/>
</dbReference>
<organism evidence="6 7">
    <name type="scientific">Romboutsia maritimum</name>
    <dbReference type="NCBI Taxonomy" id="2020948"/>
    <lineage>
        <taxon>Bacteria</taxon>
        <taxon>Bacillati</taxon>
        <taxon>Bacillota</taxon>
        <taxon>Clostridia</taxon>
        <taxon>Peptostreptococcales</taxon>
        <taxon>Peptostreptococcaceae</taxon>
        <taxon>Romboutsia</taxon>
    </lineage>
</organism>
<evidence type="ECO:0000256" key="4">
    <source>
        <dbReference type="ARBA" id="ARBA00022807"/>
    </source>
</evidence>
<accession>A0A371IRK8</accession>
<dbReference type="RefSeq" id="WP_095406764.1">
    <property type="nucleotide sequence ID" value="NZ_NOJZ02000018.1"/>
</dbReference>
<dbReference type="Proteomes" id="UP000243494">
    <property type="component" value="Unassembled WGS sequence"/>
</dbReference>
<dbReference type="Gene3D" id="3.90.1720.10">
    <property type="entry name" value="endopeptidase domain like (from Nostoc punctiforme)"/>
    <property type="match status" value="1"/>
</dbReference>
<dbReference type="PANTHER" id="PTHR47053:SF1">
    <property type="entry name" value="MUREIN DD-ENDOPEPTIDASE MEPH-RELATED"/>
    <property type="match status" value="1"/>
</dbReference>
<keyword evidence="4" id="KW-0788">Thiol protease</keyword>
<dbReference type="InterPro" id="IPR000064">
    <property type="entry name" value="NLP_P60_dom"/>
</dbReference>
<protein>
    <submittedName>
        <fullName evidence="6">Peptidoglycan endopeptidase</fullName>
    </submittedName>
</protein>
<proteinExistence type="inferred from homology"/>
<evidence type="ECO:0000313" key="7">
    <source>
        <dbReference type="Proteomes" id="UP000243494"/>
    </source>
</evidence>